<dbReference type="Proteomes" id="UP000192906">
    <property type="component" value="Unassembled WGS sequence"/>
</dbReference>
<evidence type="ECO:0000313" key="3">
    <source>
        <dbReference type="Proteomes" id="UP000192906"/>
    </source>
</evidence>
<dbReference type="OrthoDB" id="1036575at2"/>
<dbReference type="AlphaFoldDB" id="A0A1X7C4A4"/>
<dbReference type="EMBL" id="FWZU01000001">
    <property type="protein sequence ID" value="SME89328.1"/>
    <property type="molecule type" value="Genomic_DNA"/>
</dbReference>
<sequence>MPLVELIRVEQTDKATIGVLKVEGQVICWTLEEPWKDNQEDVSCIPAGEYEFKLEHSPSKGRKLWTIKGVPLRSYVRIHIGNTVDDTEGCPLTGSFPGKLNGKRAVLSSTQAFNKFMEAMTGWSDKARIVIKSV</sequence>
<dbReference type="Pfam" id="PF18925">
    <property type="entry name" value="DUF5675"/>
    <property type="match status" value="1"/>
</dbReference>
<evidence type="ECO:0000313" key="2">
    <source>
        <dbReference type="EMBL" id="SME89328.1"/>
    </source>
</evidence>
<gene>
    <name evidence="2" type="ORF">SAMN06295933_0277</name>
</gene>
<keyword evidence="3" id="KW-1185">Reference proteome</keyword>
<accession>A0A1X7C4A4</accession>
<dbReference type="RefSeq" id="WP_085097222.1">
    <property type="nucleotide sequence ID" value="NZ_FWZU01000001.1"/>
</dbReference>
<reference evidence="3" key="1">
    <citation type="submission" date="2017-04" db="EMBL/GenBank/DDBJ databases">
        <authorList>
            <person name="Varghese N."/>
            <person name="Submissions S."/>
        </authorList>
    </citation>
    <scope>NUCLEOTIDE SEQUENCE [LARGE SCALE GENOMIC DNA]</scope>
    <source>
        <strain evidence="3">K3S</strain>
    </source>
</reference>
<proteinExistence type="predicted"/>
<dbReference type="STRING" id="1519643.SAMN06295933_0277"/>
<dbReference type="InterPro" id="IPR043732">
    <property type="entry name" value="DUF5675"/>
</dbReference>
<organism evidence="2 3">
    <name type="scientific">Desulfovibrio gilichinskyi</name>
    <dbReference type="NCBI Taxonomy" id="1519643"/>
    <lineage>
        <taxon>Bacteria</taxon>
        <taxon>Pseudomonadati</taxon>
        <taxon>Thermodesulfobacteriota</taxon>
        <taxon>Desulfovibrionia</taxon>
        <taxon>Desulfovibrionales</taxon>
        <taxon>Desulfovibrionaceae</taxon>
        <taxon>Desulfovibrio</taxon>
    </lineage>
</organism>
<protein>
    <recommendedName>
        <fullName evidence="1">DUF5675 domain-containing protein</fullName>
    </recommendedName>
</protein>
<feature type="domain" description="DUF5675" evidence="1">
    <location>
        <begin position="6"/>
        <end position="121"/>
    </location>
</feature>
<name>A0A1X7C4A4_9BACT</name>
<evidence type="ECO:0000259" key="1">
    <source>
        <dbReference type="Pfam" id="PF18925"/>
    </source>
</evidence>